<proteinExistence type="inferred from homology"/>
<gene>
    <name evidence="8" type="ORF">H6H00_28500</name>
</gene>
<evidence type="ECO:0000256" key="1">
    <source>
        <dbReference type="ARBA" id="ARBA00004141"/>
    </source>
</evidence>
<evidence type="ECO:0000259" key="7">
    <source>
        <dbReference type="Pfam" id="PF02683"/>
    </source>
</evidence>
<evidence type="ECO:0000256" key="6">
    <source>
        <dbReference type="SAM" id="Phobius"/>
    </source>
</evidence>
<comment type="subcellular location">
    <subcellularLocation>
        <location evidence="1">Membrane</location>
        <topology evidence="1">Multi-pass membrane protein</topology>
    </subcellularLocation>
</comment>
<feature type="transmembrane region" description="Helical" evidence="6">
    <location>
        <begin position="172"/>
        <end position="192"/>
    </location>
</feature>
<dbReference type="RefSeq" id="WP_185718730.1">
    <property type="nucleotide sequence ID" value="NZ_BAAAWI010000001.1"/>
</dbReference>
<dbReference type="KEGG" id="ppel:H6H00_28500"/>
<evidence type="ECO:0000313" key="8">
    <source>
        <dbReference type="EMBL" id="QNG51978.1"/>
    </source>
</evidence>
<feature type="transmembrane region" description="Helical" evidence="6">
    <location>
        <begin position="137"/>
        <end position="160"/>
    </location>
</feature>
<evidence type="ECO:0000256" key="5">
    <source>
        <dbReference type="ARBA" id="ARBA00023136"/>
    </source>
</evidence>
<evidence type="ECO:0000256" key="3">
    <source>
        <dbReference type="ARBA" id="ARBA00022692"/>
    </source>
</evidence>
<dbReference type="EMBL" id="CP060131">
    <property type="protein sequence ID" value="QNG51978.1"/>
    <property type="molecule type" value="Genomic_DNA"/>
</dbReference>
<dbReference type="PANTHER" id="PTHR31272:SF4">
    <property type="entry name" value="CYTOCHROME C-TYPE BIOGENESIS PROTEIN HI_1454-RELATED"/>
    <property type="match status" value="1"/>
</dbReference>
<keyword evidence="3 6" id="KW-0812">Transmembrane</keyword>
<name>A0A7G7MGR7_9PSEU</name>
<protein>
    <submittedName>
        <fullName evidence="8">Cytochrome c biogenesis protein CcdA</fullName>
    </submittedName>
</protein>
<comment type="similarity">
    <text evidence="2">Belongs to the DsbD family.</text>
</comment>
<feature type="transmembrane region" description="Helical" evidence="6">
    <location>
        <begin position="94"/>
        <end position="116"/>
    </location>
</feature>
<organism evidence="8 9">
    <name type="scientific">Pseudonocardia petroleophila</name>
    <dbReference type="NCBI Taxonomy" id="37331"/>
    <lineage>
        <taxon>Bacteria</taxon>
        <taxon>Bacillati</taxon>
        <taxon>Actinomycetota</taxon>
        <taxon>Actinomycetes</taxon>
        <taxon>Pseudonocardiales</taxon>
        <taxon>Pseudonocardiaceae</taxon>
        <taxon>Pseudonocardia</taxon>
    </lineage>
</organism>
<evidence type="ECO:0000256" key="4">
    <source>
        <dbReference type="ARBA" id="ARBA00022989"/>
    </source>
</evidence>
<keyword evidence="9" id="KW-1185">Reference proteome</keyword>
<dbReference type="Proteomes" id="UP000515728">
    <property type="component" value="Chromosome"/>
</dbReference>
<dbReference type="Pfam" id="PF02683">
    <property type="entry name" value="DsbD_TM"/>
    <property type="match status" value="1"/>
</dbReference>
<reference evidence="8 9" key="1">
    <citation type="submission" date="2020-08" db="EMBL/GenBank/DDBJ databases">
        <authorList>
            <person name="Mo P."/>
        </authorList>
    </citation>
    <scope>NUCLEOTIDE SEQUENCE [LARGE SCALE GENOMIC DNA]</scope>
    <source>
        <strain evidence="8 9">CGMCC 4.1532</strain>
    </source>
</reference>
<dbReference type="GO" id="GO:0017004">
    <property type="term" value="P:cytochrome complex assembly"/>
    <property type="evidence" value="ECO:0007669"/>
    <property type="project" value="InterPro"/>
</dbReference>
<dbReference type="InterPro" id="IPR003834">
    <property type="entry name" value="Cyt_c_assmbl_TM_dom"/>
</dbReference>
<evidence type="ECO:0000256" key="2">
    <source>
        <dbReference type="ARBA" id="ARBA00006143"/>
    </source>
</evidence>
<dbReference type="PANTHER" id="PTHR31272">
    <property type="entry name" value="CYTOCHROME C-TYPE BIOGENESIS PROTEIN HI_1454-RELATED"/>
    <property type="match status" value="1"/>
</dbReference>
<sequence>MELFALVSLALVAGAVSFSSPCVLPLLPGYVSYVSGLCGAQSGGGAPASTLGLAQRRRVRLGAGLFVAGFATVFTVLGATASALGLLLRQNLDVVNLVGGAVVVVLGLAMTGLLRIPLLQRQARFELTAIGTGPGGAFPLGAAFAFAWTPCVGPVLASILTAAAGSADPGRGAVLLLAYALGLGVPFLVLAAGVARGRDRFGWLRRHARRIEIAGGIGLAVTGVLMMTDGWTLIMSRMLAVYARLQWPPI</sequence>
<accession>A0A7G7MGR7</accession>
<feature type="transmembrane region" description="Helical" evidence="6">
    <location>
        <begin position="213"/>
        <end position="234"/>
    </location>
</feature>
<feature type="domain" description="Cytochrome C biogenesis protein transmembrane" evidence="7">
    <location>
        <begin position="5"/>
        <end position="209"/>
    </location>
</feature>
<keyword evidence="5 6" id="KW-0472">Membrane</keyword>
<dbReference type="AlphaFoldDB" id="A0A7G7MGR7"/>
<feature type="transmembrane region" description="Helical" evidence="6">
    <location>
        <begin position="65"/>
        <end position="88"/>
    </location>
</feature>
<dbReference type="GO" id="GO:0016020">
    <property type="term" value="C:membrane"/>
    <property type="evidence" value="ECO:0007669"/>
    <property type="project" value="UniProtKB-SubCell"/>
</dbReference>
<evidence type="ECO:0000313" key="9">
    <source>
        <dbReference type="Proteomes" id="UP000515728"/>
    </source>
</evidence>
<dbReference type="InterPro" id="IPR051790">
    <property type="entry name" value="Cytochrome_c-biogenesis_DsbD"/>
</dbReference>
<keyword evidence="4 6" id="KW-1133">Transmembrane helix</keyword>
<feature type="transmembrane region" description="Helical" evidence="6">
    <location>
        <begin position="29"/>
        <end position="53"/>
    </location>
</feature>